<evidence type="ECO:0000256" key="3">
    <source>
        <dbReference type="SAM" id="Phobius"/>
    </source>
</evidence>
<dbReference type="SUPFAM" id="SSF50891">
    <property type="entry name" value="Cyclophilin-like"/>
    <property type="match status" value="1"/>
</dbReference>
<keyword evidence="3" id="KW-0812">Transmembrane</keyword>
<feature type="region of interest" description="Disordered" evidence="2">
    <location>
        <begin position="89"/>
        <end position="112"/>
    </location>
</feature>
<protein>
    <recommendedName>
        <fullName evidence="4">PPIase cyclophilin-type domain-containing protein</fullName>
    </recommendedName>
</protein>
<keyword evidence="3" id="KW-1133">Transmembrane helix</keyword>
<keyword evidence="6" id="KW-1185">Reference proteome</keyword>
<evidence type="ECO:0000259" key="4">
    <source>
        <dbReference type="Pfam" id="PF00160"/>
    </source>
</evidence>
<keyword evidence="1" id="KW-0175">Coiled coil</keyword>
<feature type="domain" description="PPIase cyclophilin-type" evidence="4">
    <location>
        <begin position="386"/>
        <end position="538"/>
    </location>
</feature>
<dbReference type="Gene3D" id="2.40.100.10">
    <property type="entry name" value="Cyclophilin-like"/>
    <property type="match status" value="1"/>
</dbReference>
<proteinExistence type="predicted"/>
<evidence type="ECO:0000313" key="5">
    <source>
        <dbReference type="EMBL" id="KAL3780009.1"/>
    </source>
</evidence>
<dbReference type="EMBL" id="JABMIG020000366">
    <property type="protein sequence ID" value="KAL3780009.1"/>
    <property type="molecule type" value="Genomic_DNA"/>
</dbReference>
<evidence type="ECO:0000313" key="6">
    <source>
        <dbReference type="Proteomes" id="UP001516023"/>
    </source>
</evidence>
<name>A0ABD3NVQ0_9STRA</name>
<feature type="compositionally biased region" description="Polar residues" evidence="2">
    <location>
        <begin position="19"/>
        <end position="41"/>
    </location>
</feature>
<organism evidence="5 6">
    <name type="scientific">Cyclotella cryptica</name>
    <dbReference type="NCBI Taxonomy" id="29204"/>
    <lineage>
        <taxon>Eukaryota</taxon>
        <taxon>Sar</taxon>
        <taxon>Stramenopiles</taxon>
        <taxon>Ochrophyta</taxon>
        <taxon>Bacillariophyta</taxon>
        <taxon>Coscinodiscophyceae</taxon>
        <taxon>Thalassiosirophycidae</taxon>
        <taxon>Stephanodiscales</taxon>
        <taxon>Stephanodiscaceae</taxon>
        <taxon>Cyclotella</taxon>
    </lineage>
</organism>
<evidence type="ECO:0000256" key="2">
    <source>
        <dbReference type="SAM" id="MobiDB-lite"/>
    </source>
</evidence>
<feature type="region of interest" description="Disordered" evidence="2">
    <location>
        <begin position="1"/>
        <end position="41"/>
    </location>
</feature>
<feature type="compositionally biased region" description="Basic and acidic residues" evidence="2">
    <location>
        <begin position="90"/>
        <end position="108"/>
    </location>
</feature>
<dbReference type="InterPro" id="IPR029000">
    <property type="entry name" value="Cyclophilin-like_dom_sf"/>
</dbReference>
<dbReference type="Pfam" id="PF00160">
    <property type="entry name" value="Pro_isomerase"/>
    <property type="match status" value="1"/>
</dbReference>
<sequence length="541" mass="61571">MANAPQAKEATASPASPEADSSNNSQNPTHSTNTASKPPSKSTVLLASCSIALLLLGTLLGGFVTSRLLDSEYQQIIAKLRVNYQTSLTHSKEDRRTCLEEREAEKQPTQDAALLSSHEASLRSHEEWKACQSQSIQTERMHQQEMERQLLATNRALEDANAGLERASHRLKQTRKEYQHIEFELERRKLEWNETTRKYHETVQQLQDATGQLERVQSTLSTTEGQLANAERELEAAGREFDRRDVERAECDKTHREMISCQKMLKDALGGTGKEEICVSTIGQLDRDKTDLLQELSAVKSERDRVFEEISFLQQHRTHLEEQLSGFSLLATEHERERDELREQTVAVYEKIQNRDRQFVLDRYGPGPYRVEVVIELPTEIPTHESLILELGPLDIMPHTIKTFLEMIERETYIDGTFILAKDHIILGGPSDLHDAENNQRLTERMLQHGYHPDGALLFNEYSDEYPHVQGTVGFTAGKSGPMFYINLINNSEIHGALKDPCFAKFIRGFDLLERIAQMPKGEDGSFESPIYIVRTEVVND</sequence>
<accession>A0ABD3NVQ0</accession>
<gene>
    <name evidence="5" type="ORF">HJC23_000299</name>
</gene>
<dbReference type="InterPro" id="IPR002130">
    <property type="entry name" value="Cyclophilin-type_PPIase_dom"/>
</dbReference>
<dbReference type="Proteomes" id="UP001516023">
    <property type="component" value="Unassembled WGS sequence"/>
</dbReference>
<feature type="coiled-coil region" evidence="1">
    <location>
        <begin position="154"/>
        <end position="184"/>
    </location>
</feature>
<keyword evidence="3" id="KW-0472">Membrane</keyword>
<dbReference type="AlphaFoldDB" id="A0ABD3NVQ0"/>
<feature type="coiled-coil region" evidence="1">
    <location>
        <begin position="213"/>
        <end position="247"/>
    </location>
</feature>
<feature type="transmembrane region" description="Helical" evidence="3">
    <location>
        <begin position="44"/>
        <end position="64"/>
    </location>
</feature>
<evidence type="ECO:0000256" key="1">
    <source>
        <dbReference type="SAM" id="Coils"/>
    </source>
</evidence>
<reference evidence="5 6" key="1">
    <citation type="journal article" date="2020" name="G3 (Bethesda)">
        <title>Improved Reference Genome for Cyclotella cryptica CCMP332, a Model for Cell Wall Morphogenesis, Salinity Adaptation, and Lipid Production in Diatoms (Bacillariophyta).</title>
        <authorList>
            <person name="Roberts W.R."/>
            <person name="Downey K.M."/>
            <person name="Ruck E.C."/>
            <person name="Traller J.C."/>
            <person name="Alverson A.J."/>
        </authorList>
    </citation>
    <scope>NUCLEOTIDE SEQUENCE [LARGE SCALE GENOMIC DNA]</scope>
    <source>
        <strain evidence="5 6">CCMP332</strain>
    </source>
</reference>
<comment type="caution">
    <text evidence="5">The sequence shown here is derived from an EMBL/GenBank/DDBJ whole genome shotgun (WGS) entry which is preliminary data.</text>
</comment>